<evidence type="ECO:0000313" key="1">
    <source>
        <dbReference type="EMBL" id="RUS66554.1"/>
    </source>
</evidence>
<sequence length="152" mass="16638">MASQKKSTRVSRKPTVFDAALADVICERLSLGESLNVICSESGMPARATVYRWLEEQTAFAAQYARARERQAEFFLDLIVDETSAIDASTSVSVQAAKLRIDTLKWMIGKLLPRKYGERVAVGGAEELPAIKSEASVALEPGVAYLKMIGRV</sequence>
<dbReference type="AlphaFoldDB" id="A0A433SD47"/>
<evidence type="ECO:0000313" key="2">
    <source>
        <dbReference type="Proteomes" id="UP000286947"/>
    </source>
</evidence>
<proteinExistence type="predicted"/>
<dbReference type="Proteomes" id="UP000286947">
    <property type="component" value="Unassembled WGS sequence"/>
</dbReference>
<evidence type="ECO:0008006" key="3">
    <source>
        <dbReference type="Google" id="ProtNLM"/>
    </source>
</evidence>
<name>A0A433SD47_9BURK</name>
<organism evidence="1 2">
    <name type="scientific">Saezia sanguinis</name>
    <dbReference type="NCBI Taxonomy" id="1965230"/>
    <lineage>
        <taxon>Bacteria</taxon>
        <taxon>Pseudomonadati</taxon>
        <taxon>Pseudomonadota</taxon>
        <taxon>Betaproteobacteria</taxon>
        <taxon>Burkholderiales</taxon>
        <taxon>Saeziaceae</taxon>
        <taxon>Saezia</taxon>
    </lineage>
</organism>
<dbReference type="EMBL" id="PQSP01000004">
    <property type="protein sequence ID" value="RUS66554.1"/>
    <property type="molecule type" value="Genomic_DNA"/>
</dbReference>
<dbReference type="Gene3D" id="1.10.10.60">
    <property type="entry name" value="Homeodomain-like"/>
    <property type="match status" value="1"/>
</dbReference>
<dbReference type="Pfam" id="PF20901">
    <property type="entry name" value="Sf6_terminase"/>
    <property type="match status" value="1"/>
</dbReference>
<dbReference type="OrthoDB" id="7573036at2"/>
<gene>
    <name evidence="1" type="ORF">CUZ56_01834</name>
</gene>
<comment type="caution">
    <text evidence="1">The sequence shown here is derived from an EMBL/GenBank/DDBJ whole genome shotgun (WGS) entry which is preliminary data.</text>
</comment>
<protein>
    <recommendedName>
        <fullName evidence="3">Terminase small subunit</fullName>
    </recommendedName>
</protein>
<dbReference type="RefSeq" id="WP_126980035.1">
    <property type="nucleotide sequence ID" value="NZ_PQSP01000004.1"/>
</dbReference>
<keyword evidence="2" id="KW-1185">Reference proteome</keyword>
<accession>A0A433SD47</accession>
<dbReference type="InterPro" id="IPR048683">
    <property type="entry name" value="Sf6_terminase"/>
</dbReference>
<reference evidence="1 2" key="1">
    <citation type="submission" date="2018-01" db="EMBL/GenBank/DDBJ databases">
        <title>Saezia sanguinis gen. nov., sp. nov., in the order Burkholderiales isolated from human blood.</title>
        <authorList>
            <person name="Medina-Pascual M.J."/>
            <person name="Valdezate S."/>
            <person name="Monzon S."/>
            <person name="Cuesta I."/>
            <person name="Carrasco G."/>
            <person name="Villalon P."/>
            <person name="Saez-Nieto J.A."/>
        </authorList>
    </citation>
    <scope>NUCLEOTIDE SEQUENCE [LARGE SCALE GENOMIC DNA]</scope>
    <source>
        <strain evidence="1 2">CNM695-12</strain>
    </source>
</reference>